<keyword evidence="2" id="KW-1185">Reference proteome</keyword>
<dbReference type="SUPFAM" id="SSF52540">
    <property type="entry name" value="P-loop containing nucleoside triphosphate hydrolases"/>
    <property type="match status" value="1"/>
</dbReference>
<name>A0A089LZ16_9BACL</name>
<dbReference type="Gene3D" id="3.40.50.300">
    <property type="entry name" value="P-loop containing nucleotide triphosphate hydrolases"/>
    <property type="match status" value="1"/>
</dbReference>
<evidence type="ECO:0000313" key="2">
    <source>
        <dbReference type="Proteomes" id="UP000029507"/>
    </source>
</evidence>
<proteinExistence type="predicted"/>
<dbReference type="STRING" id="169760.PSTEL_26670"/>
<dbReference type="KEGG" id="pste:PSTEL_26670"/>
<accession>A0A089LZ16</accession>
<gene>
    <name evidence="1" type="ORF">PSTEL_26670</name>
</gene>
<dbReference type="EMBL" id="CP009286">
    <property type="protein sequence ID" value="AIQ66162.1"/>
    <property type="molecule type" value="Genomic_DNA"/>
</dbReference>
<dbReference type="InterPro" id="IPR027417">
    <property type="entry name" value="P-loop_NTPase"/>
</dbReference>
<organism evidence="1 2">
    <name type="scientific">Paenibacillus stellifer</name>
    <dbReference type="NCBI Taxonomy" id="169760"/>
    <lineage>
        <taxon>Bacteria</taxon>
        <taxon>Bacillati</taxon>
        <taxon>Bacillota</taxon>
        <taxon>Bacilli</taxon>
        <taxon>Bacillales</taxon>
        <taxon>Paenibacillaceae</taxon>
        <taxon>Paenibacillus</taxon>
    </lineage>
</organism>
<evidence type="ECO:0000313" key="1">
    <source>
        <dbReference type="EMBL" id="AIQ66162.1"/>
    </source>
</evidence>
<dbReference type="AlphaFoldDB" id="A0A089LZ16"/>
<dbReference type="OrthoDB" id="2531964at2"/>
<sequence>MDLSLRDVFGVSKDVLKSYVTRQVDFDFKDRFELTDHHLVIFGETKVGKTFLRKQYIPITEEVIVVDCTKGINLNDIYIQILYKAGIDLTEKITRTIEESNKLKGEVSSGFLDFLKAKITGELNERDLLSEVRKPYIPNTVSVLVSNELEKANKTTVVLDDFHYLPLIEQYQLSFDLKMFYQNGIRFIILGTKITSGYFEKFNGELSHRIDYFDATTWKTEELREITKKGSEHLNISFSEEVIEFFIKSSNGIVSVFQGLLFEICRTNDVKRTQRRVKEINNLDQAKEIMRNYWENMSVTYFTKIKDIAGGGRRRKLQLYYYITKIVLNSEQGIIRNGFPFQYIFEKLKDIHPLGSSINHGALTTVLSHLDELQIEKEIFPKVFTYFDKRLSIVDSDFYFITKHLDRNKIDEILPPHEYVINIEEQEEELQLKLFD</sequence>
<protein>
    <submittedName>
        <fullName evidence="1">Keratin, type I cytoskeletal 18</fullName>
    </submittedName>
</protein>
<dbReference type="HOGENOM" id="CLU_052785_0_0_9"/>
<dbReference type="Proteomes" id="UP000029507">
    <property type="component" value="Chromosome"/>
</dbReference>
<dbReference type="RefSeq" id="WP_038699770.1">
    <property type="nucleotide sequence ID" value="NZ_CP009286.1"/>
</dbReference>
<reference evidence="1 2" key="1">
    <citation type="submission" date="2014-08" db="EMBL/GenBank/DDBJ databases">
        <title>Comparative genomics of the Paenibacillus odorifer group.</title>
        <authorList>
            <person name="den Bakker H.C."/>
            <person name="Tsai Y.-C."/>
            <person name="Martin N."/>
            <person name="Korlach J."/>
            <person name="Wiedmann M."/>
        </authorList>
    </citation>
    <scope>NUCLEOTIDE SEQUENCE [LARGE SCALE GENOMIC DNA]</scope>
    <source>
        <strain evidence="1 2">DSM 14472</strain>
    </source>
</reference>